<dbReference type="SUPFAM" id="SSF52833">
    <property type="entry name" value="Thioredoxin-like"/>
    <property type="match status" value="1"/>
</dbReference>
<dbReference type="Gene3D" id="1.20.1050.10">
    <property type="match status" value="1"/>
</dbReference>
<dbReference type="GO" id="GO:0004364">
    <property type="term" value="F:glutathione transferase activity"/>
    <property type="evidence" value="ECO:0007669"/>
    <property type="project" value="UniProtKB-EC"/>
</dbReference>
<accession>A0ABV0FY96</accession>
<dbReference type="SFLD" id="SFLDG01150">
    <property type="entry name" value="Main.1:_Beta-like"/>
    <property type="match status" value="1"/>
</dbReference>
<dbReference type="InterPro" id="IPR040079">
    <property type="entry name" value="Glutathione_S-Trfase"/>
</dbReference>
<dbReference type="SFLD" id="SFLDG00358">
    <property type="entry name" value="Main_(cytGST)"/>
    <property type="match status" value="1"/>
</dbReference>
<dbReference type="CDD" id="cd03057">
    <property type="entry name" value="GST_N_Beta"/>
    <property type="match status" value="1"/>
</dbReference>
<comment type="caution">
    <text evidence="3">The sequence shown here is derived from an EMBL/GenBank/DDBJ whole genome shotgun (WGS) entry which is preliminary data.</text>
</comment>
<dbReference type="Gene3D" id="3.40.30.10">
    <property type="entry name" value="Glutaredoxin"/>
    <property type="match status" value="1"/>
</dbReference>
<feature type="domain" description="GST C-terminal" evidence="2">
    <location>
        <begin position="87"/>
        <end position="203"/>
    </location>
</feature>
<organism evidence="3 4">
    <name type="scientific">Roseateles paludis</name>
    <dbReference type="NCBI Taxonomy" id="3145238"/>
    <lineage>
        <taxon>Bacteria</taxon>
        <taxon>Pseudomonadati</taxon>
        <taxon>Pseudomonadota</taxon>
        <taxon>Betaproteobacteria</taxon>
        <taxon>Burkholderiales</taxon>
        <taxon>Sphaerotilaceae</taxon>
        <taxon>Roseateles</taxon>
    </lineage>
</organism>
<keyword evidence="4" id="KW-1185">Reference proteome</keyword>
<dbReference type="PROSITE" id="PS50405">
    <property type="entry name" value="GST_CTER"/>
    <property type="match status" value="1"/>
</dbReference>
<evidence type="ECO:0000259" key="2">
    <source>
        <dbReference type="PROSITE" id="PS50405"/>
    </source>
</evidence>
<dbReference type="InterPro" id="IPR036282">
    <property type="entry name" value="Glutathione-S-Trfase_C_sf"/>
</dbReference>
<dbReference type="EC" id="2.5.1.18" evidence="3"/>
<evidence type="ECO:0000313" key="3">
    <source>
        <dbReference type="EMBL" id="MEO3690660.1"/>
    </source>
</evidence>
<dbReference type="RefSeq" id="WP_347703484.1">
    <property type="nucleotide sequence ID" value="NZ_JBDPZD010000001.1"/>
</dbReference>
<dbReference type="PANTHER" id="PTHR44051:SF8">
    <property type="entry name" value="GLUTATHIONE S-TRANSFERASE GSTA"/>
    <property type="match status" value="1"/>
</dbReference>
<dbReference type="PANTHER" id="PTHR44051">
    <property type="entry name" value="GLUTATHIONE S-TRANSFERASE-RELATED"/>
    <property type="match status" value="1"/>
</dbReference>
<dbReference type="InterPro" id="IPR036249">
    <property type="entry name" value="Thioredoxin-like_sf"/>
</dbReference>
<gene>
    <name evidence="3" type="primary">gstA</name>
    <name evidence="3" type="ORF">ABDJ85_04215</name>
</gene>
<proteinExistence type="predicted"/>
<dbReference type="InterPro" id="IPR004045">
    <property type="entry name" value="Glutathione_S-Trfase_N"/>
</dbReference>
<dbReference type="SUPFAM" id="SSF47616">
    <property type="entry name" value="GST C-terminal domain-like"/>
    <property type="match status" value="1"/>
</dbReference>
<evidence type="ECO:0000259" key="1">
    <source>
        <dbReference type="PROSITE" id="PS50404"/>
    </source>
</evidence>
<keyword evidence="3" id="KW-0808">Transferase</keyword>
<dbReference type="CDD" id="cd03188">
    <property type="entry name" value="GST_C_Beta"/>
    <property type="match status" value="1"/>
</dbReference>
<dbReference type="Pfam" id="PF13410">
    <property type="entry name" value="GST_C_2"/>
    <property type="match status" value="1"/>
</dbReference>
<dbReference type="EMBL" id="JBDPZD010000001">
    <property type="protein sequence ID" value="MEO3690660.1"/>
    <property type="molecule type" value="Genomic_DNA"/>
</dbReference>
<sequence length="203" mass="21978">MKLYFSPGACSLAPHIVLREAGLPFALEKVDTAKHTLASGADFYGITSKGKVPLLELDDGTRLSEGPVIAQFIADQAGNASLMPGSGSLQRYRVMEWQNYITSELHKSYTPLFTPGFDDAAKSLHRQTLRHKFEWVDAQLAGRDYLTGAAFTAADAYLFTVSGWAKYVALDLSDLAHLQAFLARVAARPAVQAAMKAEGLLAA</sequence>
<dbReference type="NCBIfam" id="NF007831">
    <property type="entry name" value="PRK10542.1"/>
    <property type="match status" value="1"/>
</dbReference>
<dbReference type="InterPro" id="IPR010987">
    <property type="entry name" value="Glutathione-S-Trfase_C-like"/>
</dbReference>
<feature type="domain" description="GST N-terminal" evidence="1">
    <location>
        <begin position="1"/>
        <end position="81"/>
    </location>
</feature>
<dbReference type="Pfam" id="PF13409">
    <property type="entry name" value="GST_N_2"/>
    <property type="match status" value="1"/>
</dbReference>
<dbReference type="PROSITE" id="PS50404">
    <property type="entry name" value="GST_NTER"/>
    <property type="match status" value="1"/>
</dbReference>
<reference evidence="3 4" key="1">
    <citation type="submission" date="2024-05" db="EMBL/GenBank/DDBJ databases">
        <title>Roseateles sp. DJS-2-20 16S ribosomal RNA gene Genome sequencing and assembly.</title>
        <authorList>
            <person name="Woo H."/>
        </authorList>
    </citation>
    <scope>NUCLEOTIDE SEQUENCE [LARGE SCALE GENOMIC DNA]</scope>
    <source>
        <strain evidence="3 4">DJS-2-20</strain>
    </source>
</reference>
<dbReference type="Proteomes" id="UP001495147">
    <property type="component" value="Unassembled WGS sequence"/>
</dbReference>
<name>A0ABV0FY96_9BURK</name>
<dbReference type="SFLD" id="SFLDS00019">
    <property type="entry name" value="Glutathione_Transferase_(cytos"/>
    <property type="match status" value="1"/>
</dbReference>
<evidence type="ECO:0000313" key="4">
    <source>
        <dbReference type="Proteomes" id="UP001495147"/>
    </source>
</evidence>
<protein>
    <submittedName>
        <fullName evidence="3">Glutathione transferase GstA</fullName>
        <ecNumber evidence="3">2.5.1.18</ecNumber>
    </submittedName>
</protein>